<reference evidence="1 2" key="1">
    <citation type="submission" date="2024-02" db="EMBL/GenBank/DDBJ databases">
        <title>Chromosome-level genome assembly of the Eurasian Minnow (Phoxinus phoxinus).</title>
        <authorList>
            <person name="Oriowo T.O."/>
            <person name="Martin S."/>
            <person name="Stange M."/>
            <person name="Chrysostomakis Y."/>
            <person name="Brown T."/>
            <person name="Winkler S."/>
            <person name="Kukowka S."/>
            <person name="Myers E.W."/>
            <person name="Bohne A."/>
        </authorList>
    </citation>
    <scope>NUCLEOTIDE SEQUENCE [LARGE SCALE GENOMIC DNA]</scope>
    <source>
        <strain evidence="1">ZFMK-TIS-60720</strain>
        <tissue evidence="1">Whole Organism</tissue>
    </source>
</reference>
<keyword evidence="2" id="KW-1185">Reference proteome</keyword>
<comment type="caution">
    <text evidence="1">The sequence shown here is derived from an EMBL/GenBank/DDBJ whole genome shotgun (WGS) entry which is preliminary data.</text>
</comment>
<accession>A0AAN9C817</accession>
<dbReference type="EMBL" id="JAYKXH010000022">
    <property type="protein sequence ID" value="KAK7127473.1"/>
    <property type="molecule type" value="Genomic_DNA"/>
</dbReference>
<dbReference type="Proteomes" id="UP001364617">
    <property type="component" value="Unassembled WGS sequence"/>
</dbReference>
<dbReference type="AlphaFoldDB" id="A0AAN9C817"/>
<proteinExistence type="predicted"/>
<evidence type="ECO:0000313" key="1">
    <source>
        <dbReference type="EMBL" id="KAK7127473.1"/>
    </source>
</evidence>
<gene>
    <name evidence="1" type="ORF">R3I93_020151</name>
</gene>
<sequence>MWLSRRVCSRSSSRPLPASPELLLKLLLMSLHCVHVHMGINKDTRRRHLNLHFQMEIKRELIQTQYQFKKQKTFQDLKFPVKGSVSV</sequence>
<protein>
    <submittedName>
        <fullName evidence="1">Uncharacterized protein</fullName>
    </submittedName>
</protein>
<organism evidence="1 2">
    <name type="scientific">Phoxinus phoxinus</name>
    <name type="common">Eurasian minnow</name>
    <dbReference type="NCBI Taxonomy" id="58324"/>
    <lineage>
        <taxon>Eukaryota</taxon>
        <taxon>Metazoa</taxon>
        <taxon>Chordata</taxon>
        <taxon>Craniata</taxon>
        <taxon>Vertebrata</taxon>
        <taxon>Euteleostomi</taxon>
        <taxon>Actinopterygii</taxon>
        <taxon>Neopterygii</taxon>
        <taxon>Teleostei</taxon>
        <taxon>Ostariophysi</taxon>
        <taxon>Cypriniformes</taxon>
        <taxon>Leuciscidae</taxon>
        <taxon>Phoxininae</taxon>
        <taxon>Phoxinus</taxon>
    </lineage>
</organism>
<name>A0AAN9C817_9TELE</name>
<evidence type="ECO:0000313" key="2">
    <source>
        <dbReference type="Proteomes" id="UP001364617"/>
    </source>
</evidence>